<dbReference type="Pfam" id="PF00226">
    <property type="entry name" value="DnaJ"/>
    <property type="match status" value="1"/>
</dbReference>
<evidence type="ECO:0000313" key="2">
    <source>
        <dbReference type="EMBL" id="GFF16907.1"/>
    </source>
</evidence>
<dbReference type="Proteomes" id="UP000452235">
    <property type="component" value="Unassembled WGS sequence"/>
</dbReference>
<dbReference type="SMART" id="SM00271">
    <property type="entry name" value="DnaJ"/>
    <property type="match status" value="1"/>
</dbReference>
<dbReference type="InterPro" id="IPR018253">
    <property type="entry name" value="DnaJ_domain_CS"/>
</dbReference>
<feature type="compositionally biased region" description="Polar residues" evidence="1">
    <location>
        <begin position="160"/>
        <end position="170"/>
    </location>
</feature>
<protein>
    <submittedName>
        <fullName evidence="2">DnaJ domain protein</fullName>
    </submittedName>
</protein>
<feature type="compositionally biased region" description="Low complexity" evidence="1">
    <location>
        <begin position="420"/>
        <end position="429"/>
    </location>
</feature>
<reference evidence="2 3" key="1">
    <citation type="submission" date="2020-01" db="EMBL/GenBank/DDBJ databases">
        <title>Aspergillus terreus IFO 6365 whole genome shotgun sequence.</title>
        <authorList>
            <person name="Kanamasa S."/>
            <person name="Takahashi H."/>
        </authorList>
    </citation>
    <scope>NUCLEOTIDE SEQUENCE [LARGE SCALE GENOMIC DNA]</scope>
    <source>
        <strain evidence="2 3">IFO 6365</strain>
    </source>
</reference>
<feature type="compositionally biased region" description="Low complexity" evidence="1">
    <location>
        <begin position="225"/>
        <end position="241"/>
    </location>
</feature>
<dbReference type="PRINTS" id="PR00625">
    <property type="entry name" value="JDOMAIN"/>
</dbReference>
<dbReference type="PROSITE" id="PS50076">
    <property type="entry name" value="DNAJ_2"/>
    <property type="match status" value="1"/>
</dbReference>
<feature type="compositionally biased region" description="Basic and acidic residues" evidence="1">
    <location>
        <begin position="353"/>
        <end position="364"/>
    </location>
</feature>
<organism evidence="2 3">
    <name type="scientific">Aspergillus terreus</name>
    <dbReference type="NCBI Taxonomy" id="33178"/>
    <lineage>
        <taxon>Eukaryota</taxon>
        <taxon>Fungi</taxon>
        <taxon>Dikarya</taxon>
        <taxon>Ascomycota</taxon>
        <taxon>Pezizomycotina</taxon>
        <taxon>Eurotiomycetes</taxon>
        <taxon>Eurotiomycetidae</taxon>
        <taxon>Eurotiales</taxon>
        <taxon>Aspergillaceae</taxon>
        <taxon>Aspergillus</taxon>
        <taxon>Aspergillus subgen. Circumdati</taxon>
    </lineage>
</organism>
<comment type="caution">
    <text evidence="2">The sequence shown here is derived from an EMBL/GenBank/DDBJ whole genome shotgun (WGS) entry which is preliminary data.</text>
</comment>
<proteinExistence type="predicted"/>
<dbReference type="AlphaFoldDB" id="A0A5M3YWD1"/>
<dbReference type="PANTHER" id="PTHR43096">
    <property type="entry name" value="DNAJ HOMOLOG 1, MITOCHONDRIAL-RELATED"/>
    <property type="match status" value="1"/>
</dbReference>
<feature type="region of interest" description="Disordered" evidence="1">
    <location>
        <begin position="291"/>
        <end position="537"/>
    </location>
</feature>
<dbReference type="InterPro" id="IPR001623">
    <property type="entry name" value="DnaJ_domain"/>
</dbReference>
<feature type="compositionally biased region" description="Basic and acidic residues" evidence="1">
    <location>
        <begin position="171"/>
        <end position="205"/>
    </location>
</feature>
<dbReference type="VEuPathDB" id="FungiDB:ATEG_03025"/>
<dbReference type="EMBL" id="BLJY01000006">
    <property type="protein sequence ID" value="GFF16907.1"/>
    <property type="molecule type" value="Genomic_DNA"/>
</dbReference>
<feature type="compositionally biased region" description="Basic and acidic residues" evidence="1">
    <location>
        <begin position="124"/>
        <end position="155"/>
    </location>
</feature>
<feature type="compositionally biased region" description="Polar residues" evidence="1">
    <location>
        <begin position="387"/>
        <end position="399"/>
    </location>
</feature>
<dbReference type="GO" id="GO:0051082">
    <property type="term" value="F:unfolded protein binding"/>
    <property type="evidence" value="ECO:0007669"/>
    <property type="project" value="TreeGrafter"/>
</dbReference>
<dbReference type="SUPFAM" id="SSF46565">
    <property type="entry name" value="Chaperone J-domain"/>
    <property type="match status" value="1"/>
</dbReference>
<feature type="compositionally biased region" description="Low complexity" evidence="1">
    <location>
        <begin position="86"/>
        <end position="98"/>
    </location>
</feature>
<dbReference type="InterPro" id="IPR036869">
    <property type="entry name" value="J_dom_sf"/>
</dbReference>
<dbReference type="GO" id="GO:0042026">
    <property type="term" value="P:protein refolding"/>
    <property type="evidence" value="ECO:0007669"/>
    <property type="project" value="TreeGrafter"/>
</dbReference>
<feature type="compositionally biased region" description="Basic and acidic residues" evidence="1">
    <location>
        <begin position="99"/>
        <end position="110"/>
    </location>
</feature>
<feature type="region of interest" description="Disordered" evidence="1">
    <location>
        <begin position="83"/>
        <end position="276"/>
    </location>
</feature>
<keyword evidence="3" id="KW-1185">Reference proteome</keyword>
<feature type="region of interest" description="Disordered" evidence="1">
    <location>
        <begin position="564"/>
        <end position="587"/>
    </location>
</feature>
<sequence>MPSVPDINPYAVLGVAKDATLADIKSAHRKLVLKCHPDKIKDESQREQAQDEFQKVQQAYELLSDETRRTKYDQKVRLAELHHEMMMSGARSPSARASSSREYRDGRIFETRAPADAGYEDDDLRYPDEPPRSTSRKFDEFSARPRTKAAPDDRRKSRSVPLNSSSSTPRATRESPRDTAKATHSDRAKYRTKERRREVYDKYERATAPPPHYGRSDDDYDDASDSSTSTVYVKMKVPSSSRRSRPSSRKTKSADTPPPAPRYTAPASDDDYSDDCHKYDKLAHTARDYIHRSGGTVPIEIDSRRHHYQRSSRSPLRYREHDSPEPESSSSRRSARSKSKRSSKENVSSSRHGSYEDLHRRDSAKIPVPPPMPSAATAPGVKHARPSLQTSSRSASSYTGRRDAPAASKLYAMAQEPVPRAATTTTRLRAGIDRTDSGYSSPGTPEMVAEREPVSKSTSKRYKIPRDSPPPPSPETKTILVEPPLRPSPRHARTSAPSRPHGPKPPVRSNTANYPFVAESPRASGGGSSGRRKAFGEVDYVDCPRDKVNYREIAPDHIVSSHPRYSAYDQYGPPPMMPRRQSTAYAQ</sequence>
<dbReference type="OrthoDB" id="10250354at2759"/>
<name>A0A5M3YWD1_ASPTE</name>
<dbReference type="CDD" id="cd06257">
    <property type="entry name" value="DnaJ"/>
    <property type="match status" value="1"/>
</dbReference>
<dbReference type="PROSITE" id="PS00636">
    <property type="entry name" value="DNAJ_1"/>
    <property type="match status" value="1"/>
</dbReference>
<evidence type="ECO:0000256" key="1">
    <source>
        <dbReference type="SAM" id="MobiDB-lite"/>
    </source>
</evidence>
<dbReference type="Gene3D" id="1.10.287.110">
    <property type="entry name" value="DnaJ domain"/>
    <property type="match status" value="1"/>
</dbReference>
<dbReference type="GO" id="GO:0005737">
    <property type="term" value="C:cytoplasm"/>
    <property type="evidence" value="ECO:0007669"/>
    <property type="project" value="TreeGrafter"/>
</dbReference>
<dbReference type="PANTHER" id="PTHR43096:SF10">
    <property type="entry name" value="CHAPERONE PROTEIN DNAJ A6, CHLOROPLASTIC"/>
    <property type="match status" value="1"/>
</dbReference>
<evidence type="ECO:0000313" key="3">
    <source>
        <dbReference type="Proteomes" id="UP000452235"/>
    </source>
</evidence>
<dbReference type="FunFam" id="1.10.287.110:FF:000073">
    <property type="entry name" value="DnaJ domain protein"/>
    <property type="match status" value="1"/>
</dbReference>
<accession>A0A5M3YWD1</accession>
<feature type="compositionally biased region" description="Basic residues" evidence="1">
    <location>
        <begin position="242"/>
        <end position="251"/>
    </location>
</feature>
<gene>
    <name evidence="2" type="ORF">ATEIFO6365_0006024400</name>
</gene>